<proteinExistence type="predicted"/>
<reference evidence="1" key="1">
    <citation type="submission" date="2021-02" db="EMBL/GenBank/DDBJ databases">
        <authorList>
            <person name="Bekaert M."/>
        </authorList>
    </citation>
    <scope>NUCLEOTIDE SEQUENCE</scope>
    <source>
        <strain evidence="1">IoA-00</strain>
    </source>
</reference>
<gene>
    <name evidence="1" type="ORF">LSAA_3281</name>
</gene>
<keyword evidence="2" id="KW-1185">Reference proteome</keyword>
<sequence>MMNNEEIDHDPYSHLKRDILNNVITIFHMMDQNVILRTEKLTLIVNYSLASICLHPISIGSQIRKRWVTSILRYLTKIKEGRLEIKSLIRLLNNLSHQSQESKILVFKGENISNILMKYLSYLDTLRLIITLCSGTDPSIIINGQLFNGIVNIASKYRSEEGIYALKILIIIAANSSEIRSMIYKSNFLTGENSKSSPILFEALDPKGFKKKRSKYLILTLDLLLTVTSFQDGQIYVPSKCQGVMDYLLLSLVRNRNDIVSIAILRNISFHSSNRARMLFCKNFLLILRDIFLNASTLNDSKLLEICFQIVWSICHNSLKAKGTLRNAGVTESIEDLFNRSKVHLKLNSSLICNVNKVLGI</sequence>
<dbReference type="AlphaFoldDB" id="A0A7R8CG36"/>
<protein>
    <submittedName>
        <fullName evidence="1">(salmon louse) hypothetical protein</fullName>
    </submittedName>
</protein>
<evidence type="ECO:0000313" key="1">
    <source>
        <dbReference type="EMBL" id="CAF2812407.1"/>
    </source>
</evidence>
<name>A0A7R8CG36_LEPSM</name>
<organism evidence="1 2">
    <name type="scientific">Lepeophtheirus salmonis</name>
    <name type="common">Salmon louse</name>
    <name type="synonym">Caligus salmonis</name>
    <dbReference type="NCBI Taxonomy" id="72036"/>
    <lineage>
        <taxon>Eukaryota</taxon>
        <taxon>Metazoa</taxon>
        <taxon>Ecdysozoa</taxon>
        <taxon>Arthropoda</taxon>
        <taxon>Crustacea</taxon>
        <taxon>Multicrustacea</taxon>
        <taxon>Hexanauplia</taxon>
        <taxon>Copepoda</taxon>
        <taxon>Siphonostomatoida</taxon>
        <taxon>Caligidae</taxon>
        <taxon>Lepeophtheirus</taxon>
    </lineage>
</organism>
<dbReference type="GO" id="GO:0032053">
    <property type="term" value="P:ciliary basal body organization"/>
    <property type="evidence" value="ECO:0007669"/>
    <property type="project" value="TreeGrafter"/>
</dbReference>
<dbReference type="PANTHER" id="PTHR31691:SF1">
    <property type="entry name" value="ROTATIN"/>
    <property type="match status" value="1"/>
</dbReference>
<accession>A0A7R8CG36</accession>
<dbReference type="GO" id="GO:0036064">
    <property type="term" value="C:ciliary basal body"/>
    <property type="evidence" value="ECO:0007669"/>
    <property type="project" value="InterPro"/>
</dbReference>
<dbReference type="GO" id="GO:0007099">
    <property type="term" value="P:centriole replication"/>
    <property type="evidence" value="ECO:0007669"/>
    <property type="project" value="TreeGrafter"/>
</dbReference>
<dbReference type="PANTHER" id="PTHR31691">
    <property type="entry name" value="ROTATIN"/>
    <property type="match status" value="1"/>
</dbReference>
<dbReference type="Proteomes" id="UP000675881">
    <property type="component" value="Chromosome 11"/>
</dbReference>
<dbReference type="EMBL" id="HG994590">
    <property type="protein sequence ID" value="CAF2812407.1"/>
    <property type="molecule type" value="Genomic_DNA"/>
</dbReference>
<dbReference type="GO" id="GO:0005814">
    <property type="term" value="C:centriole"/>
    <property type="evidence" value="ECO:0007669"/>
    <property type="project" value="TreeGrafter"/>
</dbReference>
<evidence type="ECO:0000313" key="2">
    <source>
        <dbReference type="Proteomes" id="UP000675881"/>
    </source>
</evidence>
<dbReference type="InterPro" id="IPR030791">
    <property type="entry name" value="Rotatin"/>
</dbReference>
<dbReference type="GO" id="GO:0005813">
    <property type="term" value="C:centrosome"/>
    <property type="evidence" value="ECO:0007669"/>
    <property type="project" value="InterPro"/>
</dbReference>
<dbReference type="GO" id="GO:0010457">
    <property type="term" value="P:centriole-centriole cohesion"/>
    <property type="evidence" value="ECO:0007669"/>
    <property type="project" value="TreeGrafter"/>
</dbReference>